<proteinExistence type="predicted"/>
<evidence type="ECO:0000313" key="2">
    <source>
        <dbReference type="EMBL" id="CAG7720116.1"/>
    </source>
</evidence>
<dbReference type="GO" id="GO:0008374">
    <property type="term" value="F:O-acyltransferase activity"/>
    <property type="evidence" value="ECO:0007669"/>
    <property type="project" value="InterPro"/>
</dbReference>
<dbReference type="OrthoDB" id="619536at2759"/>
<accession>A0A8J2JHZ1</accession>
<dbReference type="Pfam" id="PF06974">
    <property type="entry name" value="WS_DGAT_C"/>
    <property type="match status" value="1"/>
</dbReference>
<protein>
    <recommendedName>
        <fullName evidence="1">O-acyltransferase WSD1 C-terminal domain-containing protein</fullName>
    </recommendedName>
</protein>
<evidence type="ECO:0000259" key="1">
    <source>
        <dbReference type="Pfam" id="PF06974"/>
    </source>
</evidence>
<dbReference type="Proteomes" id="UP000708208">
    <property type="component" value="Unassembled WGS sequence"/>
</dbReference>
<reference evidence="2" key="1">
    <citation type="submission" date="2021-06" db="EMBL/GenBank/DDBJ databases">
        <authorList>
            <person name="Hodson N. C."/>
            <person name="Mongue J. A."/>
            <person name="Jaron S. K."/>
        </authorList>
    </citation>
    <scope>NUCLEOTIDE SEQUENCE</scope>
</reference>
<dbReference type="PANTHER" id="PTHR31650">
    <property type="entry name" value="O-ACYLTRANSFERASE (WSD1-LIKE) FAMILY PROTEIN"/>
    <property type="match status" value="1"/>
</dbReference>
<keyword evidence="3" id="KW-1185">Reference proteome</keyword>
<dbReference type="InterPro" id="IPR045034">
    <property type="entry name" value="O-acyltransferase_WSD1-like"/>
</dbReference>
<comment type="caution">
    <text evidence="2">The sequence shown here is derived from an EMBL/GenBank/DDBJ whole genome shotgun (WGS) entry which is preliminary data.</text>
</comment>
<gene>
    <name evidence="2" type="ORF">AFUS01_LOCUS9404</name>
</gene>
<sequence>MMCFVVRGEISSDRIRQLFDERVITLTDTKGKLVYQRLQQSWTHFLGYAFWRNDTQFTLVTHIRDYDYEGDLSLPNPCNKEELQKVWPKLAEAPWKTDQSPWEVLIVPNYSKSGKTEPHTLIIFRVDHIHCDVYSLIGLFRILFQSPFKTPKPSRNNRVLSTWERLRVILTLPYEMAEVFQLLFKGRRIGGRTSERNMFCSISSNVSVEVIKSIKKMHDVEFATVINSAIQGAVDRALKNAGKESPSKLDLAYVLPLSNHPGGWHLHATMVVAELPCNADTSTERLYQTQSILKKFDQALVPISSVYFGRLFSLVPSRIIRAYFLFVMKFGPSFGMSNFPTTLSKEYVDGLEVVDVFTALTSSESLGMVISSWGVNGQQRFNFFLDKSIFGQEESAEKIAAFFEEELEALQKVQYPVIQK</sequence>
<dbReference type="GO" id="GO:0005886">
    <property type="term" value="C:plasma membrane"/>
    <property type="evidence" value="ECO:0007669"/>
    <property type="project" value="TreeGrafter"/>
</dbReference>
<organism evidence="2 3">
    <name type="scientific">Allacma fusca</name>
    <dbReference type="NCBI Taxonomy" id="39272"/>
    <lineage>
        <taxon>Eukaryota</taxon>
        <taxon>Metazoa</taxon>
        <taxon>Ecdysozoa</taxon>
        <taxon>Arthropoda</taxon>
        <taxon>Hexapoda</taxon>
        <taxon>Collembola</taxon>
        <taxon>Symphypleona</taxon>
        <taxon>Sminthuridae</taxon>
        <taxon>Allacma</taxon>
    </lineage>
</organism>
<dbReference type="EMBL" id="CAJVCH010067468">
    <property type="protein sequence ID" value="CAG7720116.1"/>
    <property type="molecule type" value="Genomic_DNA"/>
</dbReference>
<dbReference type="AlphaFoldDB" id="A0A8J2JHZ1"/>
<dbReference type="PANTHER" id="PTHR31650:SF1">
    <property type="entry name" value="WAX ESTER SYNTHASE_DIACYLGLYCEROL ACYLTRANSFERASE 4-RELATED"/>
    <property type="match status" value="1"/>
</dbReference>
<name>A0A8J2JHZ1_9HEXA</name>
<feature type="domain" description="O-acyltransferase WSD1 C-terminal" evidence="1">
    <location>
        <begin position="269"/>
        <end position="410"/>
    </location>
</feature>
<dbReference type="InterPro" id="IPR009721">
    <property type="entry name" value="O-acyltransferase_WSD1_C"/>
</dbReference>
<dbReference type="GO" id="GO:0019432">
    <property type="term" value="P:triglyceride biosynthetic process"/>
    <property type="evidence" value="ECO:0007669"/>
    <property type="project" value="TreeGrafter"/>
</dbReference>
<evidence type="ECO:0000313" key="3">
    <source>
        <dbReference type="Proteomes" id="UP000708208"/>
    </source>
</evidence>